<proteinExistence type="predicted"/>
<dbReference type="SMART" id="SM00448">
    <property type="entry name" value="REC"/>
    <property type="match status" value="1"/>
</dbReference>
<dbReference type="InterPro" id="IPR029016">
    <property type="entry name" value="GAF-like_dom_sf"/>
</dbReference>
<dbReference type="EMBL" id="PGCL01000001">
    <property type="protein sequence ID" value="TAJ45426.1"/>
    <property type="molecule type" value="Genomic_DNA"/>
</dbReference>
<dbReference type="Gene3D" id="3.40.50.2300">
    <property type="match status" value="1"/>
</dbReference>
<dbReference type="InterPro" id="IPR050595">
    <property type="entry name" value="Bact_response_regulator"/>
</dbReference>
<keyword evidence="2" id="KW-0808">Transferase</keyword>
<evidence type="ECO:0000256" key="4">
    <source>
        <dbReference type="ARBA" id="ARBA00023012"/>
    </source>
</evidence>
<dbReference type="Pfam" id="PF01590">
    <property type="entry name" value="GAF"/>
    <property type="match status" value="1"/>
</dbReference>
<dbReference type="Pfam" id="PF00072">
    <property type="entry name" value="Response_reg"/>
    <property type="match status" value="1"/>
</dbReference>
<dbReference type="InterPro" id="IPR013656">
    <property type="entry name" value="PAS_4"/>
</dbReference>
<dbReference type="PANTHER" id="PTHR44591">
    <property type="entry name" value="STRESS RESPONSE REGULATOR PROTEIN 1"/>
    <property type="match status" value="1"/>
</dbReference>
<dbReference type="SUPFAM" id="SSF52172">
    <property type="entry name" value="CheY-like"/>
    <property type="match status" value="1"/>
</dbReference>
<dbReference type="SUPFAM" id="SSF55781">
    <property type="entry name" value="GAF domain-like"/>
    <property type="match status" value="1"/>
</dbReference>
<dbReference type="SMART" id="SM00091">
    <property type="entry name" value="PAS"/>
    <property type="match status" value="1"/>
</dbReference>
<evidence type="ECO:0000259" key="6">
    <source>
        <dbReference type="PROSITE" id="PS50110"/>
    </source>
</evidence>
<feature type="domain" description="PAS" evidence="7">
    <location>
        <begin position="163"/>
        <end position="233"/>
    </location>
</feature>
<dbReference type="Gene3D" id="3.30.450.20">
    <property type="entry name" value="PAS domain"/>
    <property type="match status" value="1"/>
</dbReference>
<sequence length="453" mass="49932">MRGGAEQQIRALKYSPFHYPLTTEDDRITISLLYVDDEEDLRDLTQIYFTELCTDITCTTAASGAEALELVAKHPFDAVVSDYQMPEMDGIDLLKRIRTAGLEIPFIIFTGRGREEVVIEAINNGADFYLQKGGAVRPQYAELVNMIRKAVGQRQDAGALRQKEEQLRLIIDTMPLCISYLDREGRCLCVNRRFAENFGITEEECIGRRIEEVLPPETASTIKQSMKAALQGESDFQERSEEYGEGEVRHFREGCIPQRNGHGEVIAFLSLSVDITHLKRAEAFAVNRARRQAALAELGQNALTDIDRQALMDSAVAITAEVLEVDFCKVLEPLPSGDRLLLCAGTGWRAGIVGQTTVGASTDSQAGYTLLTNEAVIVEDLRTETRFTGPSLLREHEVTSGISVIIGSVDAPCGVLGAHSCRRRRFSREDVDYLQAVANILGAVMKGPAAMGP</sequence>
<keyword evidence="9" id="KW-1185">Reference proteome</keyword>
<evidence type="ECO:0000256" key="1">
    <source>
        <dbReference type="ARBA" id="ARBA00022553"/>
    </source>
</evidence>
<name>A0A483CUW7_9EURY</name>
<dbReference type="SUPFAM" id="SSF55785">
    <property type="entry name" value="PYP-like sensor domain (PAS domain)"/>
    <property type="match status" value="1"/>
</dbReference>
<keyword evidence="4" id="KW-0902">Two-component regulatory system</keyword>
<dbReference type="PROSITE" id="PS50112">
    <property type="entry name" value="PAS"/>
    <property type="match status" value="1"/>
</dbReference>
<comment type="caution">
    <text evidence="8">The sequence shown here is derived from an EMBL/GenBank/DDBJ whole genome shotgun (WGS) entry which is preliminary data.</text>
</comment>
<evidence type="ECO:0000313" key="8">
    <source>
        <dbReference type="EMBL" id="TAJ45426.1"/>
    </source>
</evidence>
<organism evidence="8 9">
    <name type="scientific">Methanofollis fontis</name>
    <dbReference type="NCBI Taxonomy" id="2052832"/>
    <lineage>
        <taxon>Archaea</taxon>
        <taxon>Methanobacteriati</taxon>
        <taxon>Methanobacteriota</taxon>
        <taxon>Stenosarchaea group</taxon>
        <taxon>Methanomicrobia</taxon>
        <taxon>Methanomicrobiales</taxon>
        <taxon>Methanomicrobiaceae</taxon>
        <taxon>Methanofollis</taxon>
    </lineage>
</organism>
<keyword evidence="3" id="KW-0418">Kinase</keyword>
<dbReference type="InterPro" id="IPR000014">
    <property type="entry name" value="PAS"/>
</dbReference>
<dbReference type="Gene3D" id="3.30.450.40">
    <property type="match status" value="1"/>
</dbReference>
<dbReference type="InterPro" id="IPR003018">
    <property type="entry name" value="GAF"/>
</dbReference>
<feature type="domain" description="Response regulatory" evidence="6">
    <location>
        <begin position="31"/>
        <end position="147"/>
    </location>
</feature>
<dbReference type="Proteomes" id="UP000292580">
    <property type="component" value="Unassembled WGS sequence"/>
</dbReference>
<dbReference type="PROSITE" id="PS50110">
    <property type="entry name" value="RESPONSE_REGULATORY"/>
    <property type="match status" value="1"/>
</dbReference>
<dbReference type="RefSeq" id="WP_130645781.1">
    <property type="nucleotide sequence ID" value="NZ_PGCL01000001.1"/>
</dbReference>
<accession>A0A483CUW7</accession>
<dbReference type="GO" id="GO:0016301">
    <property type="term" value="F:kinase activity"/>
    <property type="evidence" value="ECO:0007669"/>
    <property type="project" value="UniProtKB-KW"/>
</dbReference>
<dbReference type="InterPro" id="IPR035965">
    <property type="entry name" value="PAS-like_dom_sf"/>
</dbReference>
<dbReference type="CDD" id="cd00130">
    <property type="entry name" value="PAS"/>
    <property type="match status" value="1"/>
</dbReference>
<dbReference type="InterPro" id="IPR011006">
    <property type="entry name" value="CheY-like_superfamily"/>
</dbReference>
<evidence type="ECO:0000256" key="5">
    <source>
        <dbReference type="PROSITE-ProRule" id="PRU00169"/>
    </source>
</evidence>
<dbReference type="InterPro" id="IPR001789">
    <property type="entry name" value="Sig_transdc_resp-reg_receiver"/>
</dbReference>
<dbReference type="CDD" id="cd00156">
    <property type="entry name" value="REC"/>
    <property type="match status" value="1"/>
</dbReference>
<evidence type="ECO:0008006" key="10">
    <source>
        <dbReference type="Google" id="ProtNLM"/>
    </source>
</evidence>
<dbReference type="OrthoDB" id="116661at2157"/>
<dbReference type="PANTHER" id="PTHR44591:SF14">
    <property type="entry name" value="PROTEIN PILG"/>
    <property type="match status" value="1"/>
</dbReference>
<dbReference type="Pfam" id="PF08448">
    <property type="entry name" value="PAS_4"/>
    <property type="match status" value="1"/>
</dbReference>
<gene>
    <name evidence="8" type="ORF">CUJ86_01445</name>
</gene>
<dbReference type="AlphaFoldDB" id="A0A483CUW7"/>
<evidence type="ECO:0000256" key="2">
    <source>
        <dbReference type="ARBA" id="ARBA00022679"/>
    </source>
</evidence>
<reference evidence="8 9" key="1">
    <citation type="submission" date="2017-11" db="EMBL/GenBank/DDBJ databases">
        <title>Isolation and Characterization of Methanofollis Species from Methane Seep Offshore SW Taiwan.</title>
        <authorList>
            <person name="Teng N.-H."/>
            <person name="Lai M.-C."/>
            <person name="Chen S.-C."/>
        </authorList>
    </citation>
    <scope>NUCLEOTIDE SEQUENCE [LARGE SCALE GENOMIC DNA]</scope>
    <source>
        <strain evidence="8 9">FWC-SCC2</strain>
    </source>
</reference>
<feature type="modified residue" description="4-aspartylphosphate" evidence="5">
    <location>
        <position position="82"/>
    </location>
</feature>
<evidence type="ECO:0000256" key="3">
    <source>
        <dbReference type="ARBA" id="ARBA00022777"/>
    </source>
</evidence>
<evidence type="ECO:0000259" key="7">
    <source>
        <dbReference type="PROSITE" id="PS50112"/>
    </source>
</evidence>
<dbReference type="NCBIfam" id="TIGR00229">
    <property type="entry name" value="sensory_box"/>
    <property type="match status" value="1"/>
</dbReference>
<protein>
    <recommendedName>
        <fullName evidence="10">Response regulator</fullName>
    </recommendedName>
</protein>
<evidence type="ECO:0000313" key="9">
    <source>
        <dbReference type="Proteomes" id="UP000292580"/>
    </source>
</evidence>
<dbReference type="GO" id="GO:0000160">
    <property type="term" value="P:phosphorelay signal transduction system"/>
    <property type="evidence" value="ECO:0007669"/>
    <property type="project" value="UniProtKB-KW"/>
</dbReference>
<keyword evidence="1 5" id="KW-0597">Phosphoprotein</keyword>